<feature type="domain" description="Glycosyl transferase family 28 C-terminal" evidence="5">
    <location>
        <begin position="212"/>
        <end position="303"/>
    </location>
</feature>
<dbReference type="EMBL" id="JAUHMF010000001">
    <property type="protein sequence ID" value="MDT8897371.1"/>
    <property type="molecule type" value="Genomic_DNA"/>
</dbReference>
<evidence type="ECO:0000256" key="3">
    <source>
        <dbReference type="ARBA" id="ARBA00022676"/>
    </source>
</evidence>
<dbReference type="PANTHER" id="PTHR43025:SF3">
    <property type="entry name" value="MONOGALACTOSYLDIACYLGLYCEROL SYNTHASE 1, CHLOROPLASTIC"/>
    <property type="match status" value="1"/>
</dbReference>
<keyword evidence="4" id="KW-0808">Transferase</keyword>
<keyword evidence="3" id="KW-0328">Glycosyltransferase</keyword>
<evidence type="ECO:0000256" key="2">
    <source>
        <dbReference type="ARBA" id="ARBA00006962"/>
    </source>
</evidence>
<evidence type="ECO:0000259" key="6">
    <source>
        <dbReference type="Pfam" id="PF06925"/>
    </source>
</evidence>
<dbReference type="Proteomes" id="UP001254165">
    <property type="component" value="Unassembled WGS sequence"/>
</dbReference>
<comment type="caution">
    <text evidence="7">The sequence shown here is derived from an EMBL/GenBank/DDBJ whole genome shotgun (WGS) entry which is preliminary data.</text>
</comment>
<protein>
    <submittedName>
        <fullName evidence="7">Glycosyltransferase</fullName>
    </submittedName>
</protein>
<evidence type="ECO:0000313" key="8">
    <source>
        <dbReference type="Proteomes" id="UP001254165"/>
    </source>
</evidence>
<sequence>MNRTPDRPHILFLFSDTGGGHRSAAEAIIEALSLEFGDQVTVEMVDIFRDYAPPPFDLAPEAYPVLSRVPEVWHWGYRLSDGRRRTRFVFNAIWPYVRRSAERLLIDHPCDLIVSVHPLFNDPISRAARKFGLPYITVVTDLVSTHTAWYCGSSDLIIVPTLAARERGIAAGVPEERLKVIGLPVAERFNHATETPEEIRARLGWPQGLPLILLVGGGEGMGPLEAVAMAINDANLQAGLIVVCGRNQTLRQRLEQLAWKSPTFVYGFVREMHNFMRAVDILITKAGPGTISEAFIVGLPIILYSRMPGQEDGNVEYVIREQAGVWAPEPEQVVLTLNTWLQQPEERQRVALNSHRLARPYASREIARVLMNWARRSFEERMRTQV</sequence>
<evidence type="ECO:0000256" key="1">
    <source>
        <dbReference type="ARBA" id="ARBA00004370"/>
    </source>
</evidence>
<accession>A0ABU3NKJ7</accession>
<gene>
    <name evidence="7" type="ORF">QYE77_03765</name>
</gene>
<proteinExistence type="inferred from homology"/>
<dbReference type="InterPro" id="IPR050519">
    <property type="entry name" value="Glycosyltransf_28_UgtP"/>
</dbReference>
<evidence type="ECO:0000256" key="4">
    <source>
        <dbReference type="ARBA" id="ARBA00022679"/>
    </source>
</evidence>
<feature type="domain" description="Diacylglycerol glucosyltransferase N-terminal" evidence="6">
    <location>
        <begin position="21"/>
        <end position="185"/>
    </location>
</feature>
<dbReference type="Pfam" id="PF06925">
    <property type="entry name" value="MGDG_synth"/>
    <property type="match status" value="1"/>
</dbReference>
<comment type="subcellular location">
    <subcellularLocation>
        <location evidence="1">Membrane</location>
    </subcellularLocation>
</comment>
<keyword evidence="8" id="KW-1185">Reference proteome</keyword>
<dbReference type="RefSeq" id="WP_315624024.1">
    <property type="nucleotide sequence ID" value="NZ_JAUHMF010000001.1"/>
</dbReference>
<evidence type="ECO:0000259" key="5">
    <source>
        <dbReference type="Pfam" id="PF04101"/>
    </source>
</evidence>
<dbReference type="InterPro" id="IPR009695">
    <property type="entry name" value="Diacylglyc_glucosyltr_N"/>
</dbReference>
<dbReference type="Gene3D" id="3.40.50.2000">
    <property type="entry name" value="Glycogen Phosphorylase B"/>
    <property type="match status" value="2"/>
</dbReference>
<comment type="similarity">
    <text evidence="2">Belongs to the glycosyltransferase 28 family.</text>
</comment>
<dbReference type="InterPro" id="IPR007235">
    <property type="entry name" value="Glyco_trans_28_C"/>
</dbReference>
<evidence type="ECO:0000313" key="7">
    <source>
        <dbReference type="EMBL" id="MDT8897371.1"/>
    </source>
</evidence>
<name>A0ABU3NKJ7_9CHLR</name>
<dbReference type="Pfam" id="PF04101">
    <property type="entry name" value="Glyco_tran_28_C"/>
    <property type="match status" value="1"/>
</dbReference>
<dbReference type="SUPFAM" id="SSF53756">
    <property type="entry name" value="UDP-Glycosyltransferase/glycogen phosphorylase"/>
    <property type="match status" value="1"/>
</dbReference>
<organism evidence="7 8">
    <name type="scientific">Thermanaerothrix solaris</name>
    <dbReference type="NCBI Taxonomy" id="3058434"/>
    <lineage>
        <taxon>Bacteria</taxon>
        <taxon>Bacillati</taxon>
        <taxon>Chloroflexota</taxon>
        <taxon>Anaerolineae</taxon>
        <taxon>Anaerolineales</taxon>
        <taxon>Anaerolineaceae</taxon>
        <taxon>Thermanaerothrix</taxon>
    </lineage>
</organism>
<reference evidence="7 8" key="1">
    <citation type="submission" date="2023-07" db="EMBL/GenBank/DDBJ databases">
        <title>Novel species of Thermanaerothrix with wide hydrolytic capabilities.</title>
        <authorList>
            <person name="Zayulina K.S."/>
            <person name="Podosokorskaya O.A."/>
            <person name="Elcheninov A.G."/>
        </authorList>
    </citation>
    <scope>NUCLEOTIDE SEQUENCE [LARGE SCALE GENOMIC DNA]</scope>
    <source>
        <strain evidence="7 8">4228-RoL</strain>
    </source>
</reference>
<dbReference type="PANTHER" id="PTHR43025">
    <property type="entry name" value="MONOGALACTOSYLDIACYLGLYCEROL SYNTHASE"/>
    <property type="match status" value="1"/>
</dbReference>